<comment type="caution">
    <text evidence="2">The sequence shown here is derived from an EMBL/GenBank/DDBJ whole genome shotgun (WGS) entry which is preliminary data.</text>
</comment>
<proteinExistence type="predicted"/>
<feature type="region of interest" description="Disordered" evidence="1">
    <location>
        <begin position="151"/>
        <end position="172"/>
    </location>
</feature>
<dbReference type="Proteomes" id="UP000052943">
    <property type="component" value="Unassembled WGS sequence"/>
</dbReference>
<dbReference type="AlphaFoldDB" id="A0A0W8C3D3"/>
<gene>
    <name evidence="2" type="ORF">AM587_10010016</name>
</gene>
<evidence type="ECO:0000313" key="3">
    <source>
        <dbReference type="Proteomes" id="UP000052943"/>
    </source>
</evidence>
<sequence>MPPVPPESRGDDGSAPSTSPSDTVPCTYCVGVSVYTKAMWRERRTPDCKGIQVDFNSSRERLQEMRDRAEPSTKQFRINYGKLHAAHPRKEDFTFIGVGLSTYSPEWMEEGKHLPHVKGIGIIAVHTDNDELMKQIEERKRIKRELRKNAGNRGDLQDGDEDDDLVEDEDDDDLFDFDDGEATDDGQALVGSEVVRGLKTPRGPAVVPASITMGEVKDRIVEKTKYSVNAMYKFWERRLDGFSDRYVDSCRRLTEQMEKQVSNTPRNVMWLVHRIDEYVFGKDGGDKK</sequence>
<evidence type="ECO:0000313" key="2">
    <source>
        <dbReference type="EMBL" id="KUF78584.1"/>
    </source>
</evidence>
<dbReference type="OrthoDB" id="159562at2759"/>
<dbReference type="EMBL" id="LNFO01005293">
    <property type="protein sequence ID" value="KUF78584.1"/>
    <property type="molecule type" value="Genomic_DNA"/>
</dbReference>
<feature type="compositionally biased region" description="Acidic residues" evidence="1">
    <location>
        <begin position="157"/>
        <end position="172"/>
    </location>
</feature>
<reference evidence="2 3" key="1">
    <citation type="submission" date="2015-11" db="EMBL/GenBank/DDBJ databases">
        <title>Genomes and virulence difference between two physiological races of Phytophthora nicotianae.</title>
        <authorList>
            <person name="Liu H."/>
            <person name="Ma X."/>
            <person name="Yu H."/>
            <person name="Fang D."/>
            <person name="Li Y."/>
            <person name="Wang X."/>
            <person name="Wang W."/>
            <person name="Dong Y."/>
            <person name="Xiao B."/>
        </authorList>
    </citation>
    <scope>NUCLEOTIDE SEQUENCE [LARGE SCALE GENOMIC DNA]</scope>
    <source>
        <strain evidence="3">race 0</strain>
    </source>
</reference>
<evidence type="ECO:0000256" key="1">
    <source>
        <dbReference type="SAM" id="MobiDB-lite"/>
    </source>
</evidence>
<feature type="region of interest" description="Disordered" evidence="1">
    <location>
        <begin position="1"/>
        <end position="22"/>
    </location>
</feature>
<name>A0A0W8C3D3_PHYNI</name>
<accession>A0A0W8C3D3</accession>
<protein>
    <submittedName>
        <fullName evidence="2">Uncharacterized protein</fullName>
    </submittedName>
</protein>
<organism evidence="2 3">
    <name type="scientific">Phytophthora nicotianae</name>
    <name type="common">Potato buckeye rot agent</name>
    <name type="synonym">Phytophthora parasitica</name>
    <dbReference type="NCBI Taxonomy" id="4792"/>
    <lineage>
        <taxon>Eukaryota</taxon>
        <taxon>Sar</taxon>
        <taxon>Stramenopiles</taxon>
        <taxon>Oomycota</taxon>
        <taxon>Peronosporomycetes</taxon>
        <taxon>Peronosporales</taxon>
        <taxon>Peronosporaceae</taxon>
        <taxon>Phytophthora</taxon>
    </lineage>
</organism>